<dbReference type="InterPro" id="IPR013103">
    <property type="entry name" value="RVT_2"/>
</dbReference>
<feature type="domain" description="Reverse transcriptase Ty1/copia-type" evidence="1">
    <location>
        <begin position="1"/>
        <end position="56"/>
    </location>
</feature>
<accession>A0AAW2QIW7</accession>
<evidence type="ECO:0000259" key="1">
    <source>
        <dbReference type="Pfam" id="PF07727"/>
    </source>
</evidence>
<dbReference type="EMBL" id="JACGWJ010000015">
    <property type="protein sequence ID" value="KAL0367758.1"/>
    <property type="molecule type" value="Genomic_DNA"/>
</dbReference>
<name>A0AAW2QIW7_SESRA</name>
<dbReference type="Pfam" id="PF07727">
    <property type="entry name" value="RVT_2"/>
    <property type="match status" value="1"/>
</dbReference>
<reference evidence="2" key="2">
    <citation type="journal article" date="2024" name="Plant">
        <title>Genomic evolution and insights into agronomic trait innovations of Sesamum species.</title>
        <authorList>
            <person name="Miao H."/>
            <person name="Wang L."/>
            <person name="Qu L."/>
            <person name="Liu H."/>
            <person name="Sun Y."/>
            <person name="Le M."/>
            <person name="Wang Q."/>
            <person name="Wei S."/>
            <person name="Zheng Y."/>
            <person name="Lin W."/>
            <person name="Duan Y."/>
            <person name="Cao H."/>
            <person name="Xiong S."/>
            <person name="Wang X."/>
            <person name="Wei L."/>
            <person name="Li C."/>
            <person name="Ma Q."/>
            <person name="Ju M."/>
            <person name="Zhao R."/>
            <person name="Li G."/>
            <person name="Mu C."/>
            <person name="Tian Q."/>
            <person name="Mei H."/>
            <person name="Zhang T."/>
            <person name="Gao T."/>
            <person name="Zhang H."/>
        </authorList>
    </citation>
    <scope>NUCLEOTIDE SEQUENCE</scope>
    <source>
        <strain evidence="2">G02</strain>
    </source>
</reference>
<organism evidence="2">
    <name type="scientific">Sesamum radiatum</name>
    <name type="common">Black benniseed</name>
    <dbReference type="NCBI Taxonomy" id="300843"/>
    <lineage>
        <taxon>Eukaryota</taxon>
        <taxon>Viridiplantae</taxon>
        <taxon>Streptophyta</taxon>
        <taxon>Embryophyta</taxon>
        <taxon>Tracheophyta</taxon>
        <taxon>Spermatophyta</taxon>
        <taxon>Magnoliopsida</taxon>
        <taxon>eudicotyledons</taxon>
        <taxon>Gunneridae</taxon>
        <taxon>Pentapetalae</taxon>
        <taxon>asterids</taxon>
        <taxon>lamiids</taxon>
        <taxon>Lamiales</taxon>
        <taxon>Pedaliaceae</taxon>
        <taxon>Sesamum</taxon>
    </lineage>
</organism>
<sequence>MAKEFEMMGIGLMSYYLGIEVKQRDDGIFISQERYAKEILKRFEMKNCMPVSTPVEYGFKLSSRQNGKKINSTYFKSLIESLKYLTCTRPDILFGVRLVTRHMKAPTTSHLKVAERILRYIQETFDHVIFYKSSQDFELVSYCNSDWAGDIDSLKSTTRFVYFMKSSAFMWNSKKQPIVTLSTCEAEYVAVASCVCHAIWLRGLLKELNF</sequence>
<gene>
    <name evidence="2" type="ORF">Sradi_3665900</name>
</gene>
<dbReference type="AlphaFoldDB" id="A0AAW2QIW7"/>
<evidence type="ECO:0000313" key="2">
    <source>
        <dbReference type="EMBL" id="KAL0367758.1"/>
    </source>
</evidence>
<dbReference type="CDD" id="cd09272">
    <property type="entry name" value="RNase_HI_RT_Ty1"/>
    <property type="match status" value="1"/>
</dbReference>
<dbReference type="PANTHER" id="PTHR11439">
    <property type="entry name" value="GAG-POL-RELATED RETROTRANSPOSON"/>
    <property type="match status" value="1"/>
</dbReference>
<dbReference type="PANTHER" id="PTHR11439:SF517">
    <property type="entry name" value="CYSTEINE-RICH RLK (RECEPTOR-LIKE PROTEIN KINASE) 8"/>
    <property type="match status" value="1"/>
</dbReference>
<proteinExistence type="predicted"/>
<comment type="caution">
    <text evidence="2">The sequence shown here is derived from an EMBL/GenBank/DDBJ whole genome shotgun (WGS) entry which is preliminary data.</text>
</comment>
<reference evidence="2" key="1">
    <citation type="submission" date="2020-06" db="EMBL/GenBank/DDBJ databases">
        <authorList>
            <person name="Li T."/>
            <person name="Hu X."/>
            <person name="Zhang T."/>
            <person name="Song X."/>
            <person name="Zhang H."/>
            <person name="Dai N."/>
            <person name="Sheng W."/>
            <person name="Hou X."/>
            <person name="Wei L."/>
        </authorList>
    </citation>
    <scope>NUCLEOTIDE SEQUENCE</scope>
    <source>
        <strain evidence="2">G02</strain>
        <tissue evidence="2">Leaf</tissue>
    </source>
</reference>
<protein>
    <submittedName>
        <fullName evidence="2">Secreted RxLR effector protein</fullName>
    </submittedName>
</protein>